<dbReference type="AlphaFoldDB" id="A0A0G0RJK2"/>
<dbReference type="Gene3D" id="1.10.1220.10">
    <property type="entry name" value="Met repressor-like"/>
    <property type="match status" value="1"/>
</dbReference>
<dbReference type="InterPro" id="IPR013321">
    <property type="entry name" value="Arc_rbn_hlx_hlx"/>
</dbReference>
<feature type="domain" description="Omega transcriptional repressor" evidence="1">
    <location>
        <begin position="6"/>
        <end position="52"/>
    </location>
</feature>
<dbReference type="InterPro" id="IPR011686">
    <property type="entry name" value="Omega_repress"/>
</dbReference>
<protein>
    <recommendedName>
        <fullName evidence="1">Omega transcriptional repressor domain-containing protein</fullName>
    </recommendedName>
</protein>
<evidence type="ECO:0000313" key="3">
    <source>
        <dbReference type="Proteomes" id="UP000034531"/>
    </source>
</evidence>
<name>A0A0G0RJK2_9BACT</name>
<organism evidence="2 3">
    <name type="scientific">Candidatus Curtissbacteria bacterium GW2011_GWA1_40_16</name>
    <dbReference type="NCBI Taxonomy" id="1618405"/>
    <lineage>
        <taxon>Bacteria</taxon>
        <taxon>Candidatus Curtissiibacteriota</taxon>
    </lineage>
</organism>
<dbReference type="EMBL" id="LBYI01000015">
    <property type="protein sequence ID" value="KKR50061.1"/>
    <property type="molecule type" value="Genomic_DNA"/>
</dbReference>
<accession>A0A0G0RJK2</accession>
<reference evidence="2 3" key="1">
    <citation type="journal article" date="2015" name="Nature">
        <title>rRNA introns, odd ribosomes, and small enigmatic genomes across a large radiation of phyla.</title>
        <authorList>
            <person name="Brown C.T."/>
            <person name="Hug L.A."/>
            <person name="Thomas B.C."/>
            <person name="Sharon I."/>
            <person name="Castelle C.J."/>
            <person name="Singh A."/>
            <person name="Wilkins M.J."/>
            <person name="Williams K.H."/>
            <person name="Banfield J.F."/>
        </authorList>
    </citation>
    <scope>NUCLEOTIDE SEQUENCE [LARGE SCALE GENOMIC DNA]</scope>
</reference>
<evidence type="ECO:0000259" key="1">
    <source>
        <dbReference type="Pfam" id="PF07764"/>
    </source>
</evidence>
<dbReference type="Pfam" id="PF07764">
    <property type="entry name" value="Omega_Repress"/>
    <property type="match status" value="1"/>
</dbReference>
<dbReference type="Proteomes" id="UP000034531">
    <property type="component" value="Unassembled WGS sequence"/>
</dbReference>
<gene>
    <name evidence="2" type="ORF">UT84_C0015G0009</name>
</gene>
<evidence type="ECO:0000313" key="2">
    <source>
        <dbReference type="EMBL" id="KKR50061.1"/>
    </source>
</evidence>
<proteinExistence type="predicted"/>
<comment type="caution">
    <text evidence="2">The sequence shown here is derived from an EMBL/GenBank/DDBJ whole genome shotgun (WGS) entry which is preliminary data.</text>
</comment>
<sequence length="62" mass="7036">MSKQINFKNKKKSSKTKLVRINAGIHQLVKIEAARRGESIRNLVESGLAEVLAITQRYTKQL</sequence>
<dbReference type="GO" id="GO:0006355">
    <property type="term" value="P:regulation of DNA-templated transcription"/>
    <property type="evidence" value="ECO:0007669"/>
    <property type="project" value="InterPro"/>
</dbReference>